<sequence>AEQLQVRRRANAERVLQGDSERQGHRTELEKVHLQSDLEAGRPGARVLQDPELPAAARLNQEVAWLLLFVVRGLISARRLP</sequence>
<keyword evidence="3" id="KW-1185">Reference proteome</keyword>
<dbReference type="AlphaFoldDB" id="A0A6V7HB89"/>
<accession>A0A6V7HB89</accession>
<feature type="region of interest" description="Disordered" evidence="1">
    <location>
        <begin position="1"/>
        <end position="27"/>
    </location>
</feature>
<evidence type="ECO:0000256" key="1">
    <source>
        <dbReference type="SAM" id="MobiDB-lite"/>
    </source>
</evidence>
<protein>
    <submittedName>
        <fullName evidence="2">Uncharacterized protein</fullName>
    </submittedName>
</protein>
<dbReference type="Proteomes" id="UP000752696">
    <property type="component" value="Unassembled WGS sequence"/>
</dbReference>
<evidence type="ECO:0000313" key="3">
    <source>
        <dbReference type="Proteomes" id="UP000752696"/>
    </source>
</evidence>
<feature type="non-terminal residue" evidence="2">
    <location>
        <position position="1"/>
    </location>
</feature>
<feature type="non-terminal residue" evidence="2">
    <location>
        <position position="81"/>
    </location>
</feature>
<reference evidence="2" key="1">
    <citation type="submission" date="2020-07" db="EMBL/GenBank/DDBJ databases">
        <authorList>
            <person name="Nazaruddin N."/>
        </authorList>
    </citation>
    <scope>NUCLEOTIDE SEQUENCE</scope>
</reference>
<gene>
    <name evidence="2" type="ORF">MHI_LOCUS716037</name>
</gene>
<evidence type="ECO:0000313" key="2">
    <source>
        <dbReference type="EMBL" id="CAD1477202.1"/>
    </source>
</evidence>
<dbReference type="EMBL" id="CAJDYZ010009891">
    <property type="protein sequence ID" value="CAD1477202.1"/>
    <property type="molecule type" value="Genomic_DNA"/>
</dbReference>
<organism evidence="2 3">
    <name type="scientific">Heterotrigona itama</name>
    <dbReference type="NCBI Taxonomy" id="395501"/>
    <lineage>
        <taxon>Eukaryota</taxon>
        <taxon>Metazoa</taxon>
        <taxon>Ecdysozoa</taxon>
        <taxon>Arthropoda</taxon>
        <taxon>Hexapoda</taxon>
        <taxon>Insecta</taxon>
        <taxon>Pterygota</taxon>
        <taxon>Neoptera</taxon>
        <taxon>Endopterygota</taxon>
        <taxon>Hymenoptera</taxon>
        <taxon>Apocrita</taxon>
        <taxon>Aculeata</taxon>
        <taxon>Apoidea</taxon>
        <taxon>Anthophila</taxon>
        <taxon>Apidae</taxon>
        <taxon>Heterotrigona</taxon>
    </lineage>
</organism>
<name>A0A6V7HB89_9HYME</name>
<comment type="caution">
    <text evidence="2">The sequence shown here is derived from an EMBL/GenBank/DDBJ whole genome shotgun (WGS) entry which is preliminary data.</text>
</comment>
<proteinExistence type="predicted"/>